<dbReference type="InterPro" id="IPR017943">
    <property type="entry name" value="Bactericidal_perm-incr_a/b_dom"/>
</dbReference>
<evidence type="ECO:0000259" key="2">
    <source>
        <dbReference type="Pfam" id="PF14613"/>
    </source>
</evidence>
<dbReference type="Pfam" id="PF19343">
    <property type="entry name" value="HAM1_N"/>
    <property type="match status" value="1"/>
</dbReference>
<gene>
    <name evidence="4" type="ORF">AMS68_000822</name>
</gene>
<protein>
    <submittedName>
        <fullName evidence="4">Uncharacterized protein</fullName>
    </submittedName>
</protein>
<name>A0A6H0XL05_9PEZI</name>
<evidence type="ECO:0000259" key="3">
    <source>
        <dbReference type="Pfam" id="PF19343"/>
    </source>
</evidence>
<dbReference type="OrthoDB" id="19394at2759"/>
<sequence length="938" mass="103341">MSSSRAVNVPVDPKAKERDVNAKLQLYGIYSAFANGKVPSNAQIDVAMNSALAWNGMKNPPKALSQEGKHLVRDLQDVIEKAKVLFLTKNDGNLLQDFIWQTQYIGAGNASTPNAPLDKETAKQHGNEALEGFRTLGTLLITNGQFRKLLNDAAILFRDIAGDAASNAAKKINPSEDQLQQIDRPAADNTWHEKPDLSTQGIKSQLNDTIPIAKKEAKEVAGDASQAADPHGSRDPESAANRNADNLDGRAGVNAAAQSAKEKIQDRVPDEQQDRVKETAKEYRARTNDYFKKKLPKDRREQIIYRLKKMVVEIQGHEDYSRAIDTLLRLGEEYTGHAKNVAGQSVDAVQGGREQTSVQRAEADLKTLLERFANSTSFDDLFDSINQIYQDADRDPELKNWFTDIDRYIRRCLKEQGYILKDSSDEEWNRLYDHGNFLLRERYRNHTDRIGDELKFLAGQFEQDAQNKAFADSMNKLFTDLGNDENGKPTFKPHLVTDLTDVILPALFENIRYVPIPRIEYSDPMVDFAVENLVIEGDNLAPNSFEFGSDNYWRWGRKSIKNKNKNKVMLAVSGVQLDLRDVAYYVKKKEGFPSITDKGLLDIFLGGSGLSFKVAMETADPKDQHNFFKINTVDVDIKNMQIKVKQSNHKLLFNLFKPLALRVLRPVIQKVVELQIRNNVSKLDQFLYEAKKRADAELEDFQQNPDPERLPNFYQRYYNAIQARLAEGKKKADEATKDKTVNVAITKQDSIFKNISLPGGISTKATEYKELAAKGDKWESPVFGIGSAPASSSLPRATEPKRKPHNATTATLNPKGATSGGYSSGAQNSTGYSSGGYGSATSASNYGTQGGQSTGSYGTSASQSTGAYGSTGATYAGLPATSLQSTAPGSSLSGQNVGTDTTGFSSTAPGTGQYSSTAPISGTQAVTGVQPTTNHFQQ</sequence>
<accession>A0A6H0XL05</accession>
<dbReference type="SUPFAM" id="SSF55394">
    <property type="entry name" value="Bactericidal permeability-increasing protein, BPI"/>
    <property type="match status" value="1"/>
</dbReference>
<evidence type="ECO:0000313" key="4">
    <source>
        <dbReference type="EMBL" id="QIW95304.1"/>
    </source>
</evidence>
<feature type="region of interest" description="Disordered" evidence="1">
    <location>
        <begin position="782"/>
        <end position="825"/>
    </location>
</feature>
<dbReference type="AlphaFoldDB" id="A0A6H0XL05"/>
<dbReference type="Proteomes" id="UP000503462">
    <property type="component" value="Chromosome 1"/>
</dbReference>
<evidence type="ECO:0000256" key="1">
    <source>
        <dbReference type="SAM" id="MobiDB-lite"/>
    </source>
</evidence>
<dbReference type="Pfam" id="PF14613">
    <property type="entry name" value="HAM1_C"/>
    <property type="match status" value="1"/>
</dbReference>
<reference evidence="4 5" key="1">
    <citation type="journal article" date="2016" name="Sci. Rep.">
        <title>Peltaster fructicola genome reveals evolution from an invasive phytopathogen to an ectophytic parasite.</title>
        <authorList>
            <person name="Xu C."/>
            <person name="Chen H."/>
            <person name="Gleason M.L."/>
            <person name="Xu J.R."/>
            <person name="Liu H."/>
            <person name="Zhang R."/>
            <person name="Sun G."/>
        </authorList>
    </citation>
    <scope>NUCLEOTIDE SEQUENCE [LARGE SCALE GENOMIC DNA]</scope>
    <source>
        <strain evidence="4 5">LNHT1506</strain>
    </source>
</reference>
<keyword evidence="5" id="KW-1185">Reference proteome</keyword>
<feature type="region of interest" description="Disordered" evidence="1">
    <location>
        <begin position="217"/>
        <end position="277"/>
    </location>
</feature>
<feature type="domain" description="HAM1-like N-terminal" evidence="3">
    <location>
        <begin position="3"/>
        <end position="622"/>
    </location>
</feature>
<dbReference type="PANTHER" id="PTHR31138:SF1">
    <property type="entry name" value="PDZ DOMAIN-CONTAINING PROTEIN"/>
    <property type="match status" value="1"/>
</dbReference>
<dbReference type="Gene3D" id="3.15.10.10">
    <property type="entry name" value="Bactericidal permeability-increasing protein, domain 1"/>
    <property type="match status" value="1"/>
</dbReference>
<feature type="region of interest" description="Disordered" evidence="1">
    <location>
        <begin position="885"/>
        <end position="938"/>
    </location>
</feature>
<evidence type="ECO:0000313" key="5">
    <source>
        <dbReference type="Proteomes" id="UP000503462"/>
    </source>
</evidence>
<feature type="compositionally biased region" description="Basic and acidic residues" evidence="1">
    <location>
        <begin position="260"/>
        <end position="277"/>
    </location>
</feature>
<dbReference type="InterPro" id="IPR027842">
    <property type="entry name" value="HAM1-like_C"/>
</dbReference>
<proteinExistence type="predicted"/>
<feature type="domain" description="HAM1-like C-terminal" evidence="2">
    <location>
        <begin position="635"/>
        <end position="795"/>
    </location>
</feature>
<dbReference type="GO" id="GO:0008289">
    <property type="term" value="F:lipid binding"/>
    <property type="evidence" value="ECO:0007669"/>
    <property type="project" value="InterPro"/>
</dbReference>
<dbReference type="InterPro" id="IPR045967">
    <property type="entry name" value="HAM1-like_N"/>
</dbReference>
<dbReference type="EMBL" id="CP051139">
    <property type="protein sequence ID" value="QIW95304.1"/>
    <property type="molecule type" value="Genomic_DNA"/>
</dbReference>
<dbReference type="PANTHER" id="PTHR31138">
    <property type="entry name" value="CHROMOSOME 19, WHOLE GENOME SHOTGUN SEQUENCE"/>
    <property type="match status" value="1"/>
</dbReference>
<organism evidence="4 5">
    <name type="scientific">Peltaster fructicola</name>
    <dbReference type="NCBI Taxonomy" id="286661"/>
    <lineage>
        <taxon>Eukaryota</taxon>
        <taxon>Fungi</taxon>
        <taxon>Dikarya</taxon>
        <taxon>Ascomycota</taxon>
        <taxon>Pezizomycotina</taxon>
        <taxon>Dothideomycetes</taxon>
        <taxon>Dothideomycetes incertae sedis</taxon>
        <taxon>Peltaster</taxon>
    </lineage>
</organism>